<gene>
    <name evidence="1" type="ORF">DEU50_11664</name>
</gene>
<sequence>MTLIRQAFMTNNASFLLVSRLNQEASSSFDNQAVCRLYQC</sequence>
<comment type="caution">
    <text evidence="1">The sequence shown here is derived from an EMBL/GenBank/DDBJ whole genome shotgun (WGS) entry which is preliminary data.</text>
</comment>
<evidence type="ECO:0000313" key="1">
    <source>
        <dbReference type="EMBL" id="RAJ01791.1"/>
    </source>
</evidence>
<organism evidence="1 2">
    <name type="scientific">Aeromonas salmonicida</name>
    <dbReference type="NCBI Taxonomy" id="645"/>
    <lineage>
        <taxon>Bacteria</taxon>
        <taxon>Pseudomonadati</taxon>
        <taxon>Pseudomonadota</taxon>
        <taxon>Gammaproteobacteria</taxon>
        <taxon>Aeromonadales</taxon>
        <taxon>Aeromonadaceae</taxon>
        <taxon>Aeromonas</taxon>
    </lineage>
</organism>
<dbReference type="EMBL" id="QLLM01000016">
    <property type="protein sequence ID" value="RAJ01791.1"/>
    <property type="molecule type" value="Genomic_DNA"/>
</dbReference>
<accession>A0AAX1PFC6</accession>
<dbReference type="AlphaFoldDB" id="A0AAX1PFC6"/>
<name>A0AAX1PFC6_AERSA</name>
<reference evidence="1 2" key="1">
    <citation type="submission" date="2018-06" db="EMBL/GenBank/DDBJ databases">
        <title>Freshwater and sediment microbial communities from various areas in North America, analyzing microbe dynamics in response to fracking.</title>
        <authorList>
            <person name="Lamendella R."/>
        </authorList>
    </citation>
    <scope>NUCLEOTIDE SEQUENCE [LARGE SCALE GENOMIC DNA]</scope>
    <source>
        <strain evidence="1 2">17</strain>
    </source>
</reference>
<evidence type="ECO:0000313" key="2">
    <source>
        <dbReference type="Proteomes" id="UP000249422"/>
    </source>
</evidence>
<proteinExistence type="predicted"/>
<protein>
    <submittedName>
        <fullName evidence="1">Uncharacterized protein</fullName>
    </submittedName>
</protein>
<dbReference type="Proteomes" id="UP000249422">
    <property type="component" value="Unassembled WGS sequence"/>
</dbReference>